<organism evidence="3 4">
    <name type="scientific">Nepenthes gracilis</name>
    <name type="common">Slender pitcher plant</name>
    <dbReference type="NCBI Taxonomy" id="150966"/>
    <lineage>
        <taxon>Eukaryota</taxon>
        <taxon>Viridiplantae</taxon>
        <taxon>Streptophyta</taxon>
        <taxon>Embryophyta</taxon>
        <taxon>Tracheophyta</taxon>
        <taxon>Spermatophyta</taxon>
        <taxon>Magnoliopsida</taxon>
        <taxon>eudicotyledons</taxon>
        <taxon>Gunneridae</taxon>
        <taxon>Pentapetalae</taxon>
        <taxon>Caryophyllales</taxon>
        <taxon>Nepenthaceae</taxon>
        <taxon>Nepenthes</taxon>
    </lineage>
</organism>
<dbReference type="GO" id="GO:0033857">
    <property type="term" value="F:5-diphosphoinositol pentakisphosphate 1-kinase activity"/>
    <property type="evidence" value="ECO:0007669"/>
    <property type="project" value="TreeGrafter"/>
</dbReference>
<evidence type="ECO:0000256" key="1">
    <source>
        <dbReference type="ARBA" id="ARBA00033696"/>
    </source>
</evidence>
<gene>
    <name evidence="3" type="ORF">Nepgr_006176</name>
</gene>
<dbReference type="InterPro" id="IPR037446">
    <property type="entry name" value="His_Pase_VIP1"/>
</dbReference>
<name>A0AAD3S558_NEPGR</name>
<dbReference type="AlphaFoldDB" id="A0AAD3S558"/>
<comment type="caution">
    <text evidence="3">The sequence shown here is derived from an EMBL/GenBank/DDBJ whole genome shotgun (WGS) entry which is preliminary data.</text>
</comment>
<evidence type="ECO:0000313" key="4">
    <source>
        <dbReference type="Proteomes" id="UP001279734"/>
    </source>
</evidence>
<keyword evidence="4" id="KW-1185">Reference proteome</keyword>
<evidence type="ECO:0000313" key="3">
    <source>
        <dbReference type="EMBL" id="GMH04337.1"/>
    </source>
</evidence>
<sequence length="139" mass="15575">MTSPLIKFFTHNCPIFLCRQLTKQPEQPLAKPPSRELLLLRPVTMLDASGMVDWEEEKVDTGQVYTVGPEYAHAEARKSPVVDGVVMSNLDGKEVRYPILLTPTEKQMAREVCMALQQMVCGFDLLRCGGRSYVCDVNG</sequence>
<reference evidence="3" key="1">
    <citation type="submission" date="2023-05" db="EMBL/GenBank/DDBJ databases">
        <title>Nepenthes gracilis genome sequencing.</title>
        <authorList>
            <person name="Fukushima K."/>
        </authorList>
    </citation>
    <scope>NUCLEOTIDE SEQUENCE</scope>
    <source>
        <strain evidence="3">SING2019-196</strain>
    </source>
</reference>
<dbReference type="EMBL" id="BSYO01000005">
    <property type="protein sequence ID" value="GMH04337.1"/>
    <property type="molecule type" value="Genomic_DNA"/>
</dbReference>
<proteinExistence type="predicted"/>
<comment type="catalytic activity">
    <reaction evidence="2">
        <text>1D-myo-inositol hexakisphosphate + ATP = 1-diphospho-1D-myo-inositol 2,3,4,5,6-pentakisphosphate + ADP</text>
        <dbReference type="Rhea" id="RHEA:37459"/>
        <dbReference type="ChEBI" id="CHEBI:30616"/>
        <dbReference type="ChEBI" id="CHEBI:58130"/>
        <dbReference type="ChEBI" id="CHEBI:74946"/>
        <dbReference type="ChEBI" id="CHEBI:456216"/>
        <dbReference type="EC" id="2.7.4.24"/>
    </reaction>
    <physiologicalReaction direction="left-to-right" evidence="2">
        <dbReference type="Rhea" id="RHEA:37460"/>
    </physiologicalReaction>
</comment>
<evidence type="ECO:0000256" key="2">
    <source>
        <dbReference type="ARBA" id="ARBA00034629"/>
    </source>
</evidence>
<accession>A0AAD3S558</accession>
<dbReference type="PANTHER" id="PTHR12750">
    <property type="entry name" value="DIPHOSPHOINOSITOL PENTAKISPHOSPHATE KINASE"/>
    <property type="match status" value="1"/>
</dbReference>
<protein>
    <submittedName>
        <fullName evidence="3">Uncharacterized protein</fullName>
    </submittedName>
</protein>
<dbReference type="GO" id="GO:0000828">
    <property type="term" value="F:inositol hexakisphosphate kinase activity"/>
    <property type="evidence" value="ECO:0007669"/>
    <property type="project" value="TreeGrafter"/>
</dbReference>
<dbReference type="Proteomes" id="UP001279734">
    <property type="component" value="Unassembled WGS sequence"/>
</dbReference>
<dbReference type="GO" id="GO:0032958">
    <property type="term" value="P:inositol phosphate biosynthetic process"/>
    <property type="evidence" value="ECO:0007669"/>
    <property type="project" value="TreeGrafter"/>
</dbReference>
<comment type="catalytic activity">
    <reaction evidence="1">
        <text>5-diphospho-1D-myo-inositol 1,2,3,4,6-pentakisphosphate + ATP + H(+) = 1,5-bis(diphospho)-1D-myo-inositol 2,3,4,6-tetrakisphosphate + ADP</text>
        <dbReference type="Rhea" id="RHEA:10276"/>
        <dbReference type="ChEBI" id="CHEBI:15378"/>
        <dbReference type="ChEBI" id="CHEBI:30616"/>
        <dbReference type="ChEBI" id="CHEBI:58628"/>
        <dbReference type="ChEBI" id="CHEBI:77983"/>
        <dbReference type="ChEBI" id="CHEBI:456216"/>
        <dbReference type="EC" id="2.7.4.24"/>
    </reaction>
    <physiologicalReaction direction="left-to-right" evidence="1">
        <dbReference type="Rhea" id="RHEA:10277"/>
    </physiologicalReaction>
</comment>
<dbReference type="GO" id="GO:0006020">
    <property type="term" value="P:inositol metabolic process"/>
    <property type="evidence" value="ECO:0007669"/>
    <property type="project" value="TreeGrafter"/>
</dbReference>
<dbReference type="Gene3D" id="3.30.470.20">
    <property type="entry name" value="ATP-grasp fold, B domain"/>
    <property type="match status" value="1"/>
</dbReference>
<dbReference type="PANTHER" id="PTHR12750:SF9">
    <property type="entry name" value="INOSITOL HEXAKISPHOSPHATE AND DIPHOSPHOINOSITOL-PENTAKISPHOSPHATE KINASE"/>
    <property type="match status" value="1"/>
</dbReference>